<dbReference type="OrthoDB" id="5966662at2"/>
<keyword evidence="1" id="KW-1133">Transmembrane helix</keyword>
<comment type="caution">
    <text evidence="2">The sequence shown here is derived from an EMBL/GenBank/DDBJ whole genome shotgun (WGS) entry which is preliminary data.</text>
</comment>
<feature type="transmembrane region" description="Helical" evidence="1">
    <location>
        <begin position="24"/>
        <end position="43"/>
    </location>
</feature>
<dbReference type="RefSeq" id="WP_161928263.1">
    <property type="nucleotide sequence ID" value="NZ_BJOU01000011.1"/>
</dbReference>
<evidence type="ECO:0008006" key="4">
    <source>
        <dbReference type="Google" id="ProtNLM"/>
    </source>
</evidence>
<feature type="transmembrane region" description="Helical" evidence="1">
    <location>
        <begin position="123"/>
        <end position="143"/>
    </location>
</feature>
<accession>A0A7I9V0D3</accession>
<sequence>MTAFPAPPAAAVQSPPPGPVRRRLPALLTVVGGASVLGVAAVWSTSGVTSGSGTCVFRHLTGLPCPGCGLTRSFVMLAHGDVSAAFGYNLMGPVLFALTAVAVVLAVWVLVTGRDEALSRLQAVVFSKASLVVVAAWFGYGIARMISTGADLGWFPVIT</sequence>
<dbReference type="Proteomes" id="UP000444980">
    <property type="component" value="Unassembled WGS sequence"/>
</dbReference>
<name>A0A7I9V0D3_9ACTN</name>
<dbReference type="InterPro" id="IPR021215">
    <property type="entry name" value="DUF2752"/>
</dbReference>
<keyword evidence="1" id="KW-0472">Membrane</keyword>
<reference evidence="3" key="1">
    <citation type="submission" date="2019-06" db="EMBL/GenBank/DDBJ databases">
        <title>Gordonia isolated from sludge of a wastewater treatment plant.</title>
        <authorList>
            <person name="Tamura T."/>
            <person name="Aoyama K."/>
            <person name="Kang Y."/>
            <person name="Saito S."/>
            <person name="Akiyama N."/>
            <person name="Yazawa K."/>
            <person name="Gonoi T."/>
            <person name="Mikami Y."/>
        </authorList>
    </citation>
    <scope>NUCLEOTIDE SEQUENCE [LARGE SCALE GENOMIC DNA]</scope>
    <source>
        <strain evidence="3">NBRC 107697</strain>
    </source>
</reference>
<keyword evidence="3" id="KW-1185">Reference proteome</keyword>
<dbReference type="EMBL" id="BJOU01000011">
    <property type="protein sequence ID" value="GED98904.1"/>
    <property type="molecule type" value="Genomic_DNA"/>
</dbReference>
<keyword evidence="1" id="KW-0812">Transmembrane</keyword>
<proteinExistence type="predicted"/>
<evidence type="ECO:0000256" key="1">
    <source>
        <dbReference type="SAM" id="Phobius"/>
    </source>
</evidence>
<gene>
    <name evidence="2" type="ORF">nbrc107697_29430</name>
</gene>
<feature type="transmembrane region" description="Helical" evidence="1">
    <location>
        <begin position="90"/>
        <end position="111"/>
    </location>
</feature>
<dbReference type="Pfam" id="PF10825">
    <property type="entry name" value="DUF2752"/>
    <property type="match status" value="1"/>
</dbReference>
<organism evidence="2 3">
    <name type="scientific">Gordonia crocea</name>
    <dbReference type="NCBI Taxonomy" id="589162"/>
    <lineage>
        <taxon>Bacteria</taxon>
        <taxon>Bacillati</taxon>
        <taxon>Actinomycetota</taxon>
        <taxon>Actinomycetes</taxon>
        <taxon>Mycobacteriales</taxon>
        <taxon>Gordoniaceae</taxon>
        <taxon>Gordonia</taxon>
    </lineage>
</organism>
<protein>
    <recommendedName>
        <fullName evidence="4">DUF2752 domain-containing protein</fullName>
    </recommendedName>
</protein>
<evidence type="ECO:0000313" key="3">
    <source>
        <dbReference type="Proteomes" id="UP000444980"/>
    </source>
</evidence>
<dbReference type="AlphaFoldDB" id="A0A7I9V0D3"/>
<evidence type="ECO:0000313" key="2">
    <source>
        <dbReference type="EMBL" id="GED98904.1"/>
    </source>
</evidence>